<keyword evidence="2" id="KW-1185">Reference proteome</keyword>
<proteinExistence type="predicted"/>
<reference evidence="1 2" key="1">
    <citation type="submission" date="2023-07" db="EMBL/GenBank/DDBJ databases">
        <title>Sorghum-associated microbial communities from plants grown in Nebraska, USA.</title>
        <authorList>
            <person name="Schachtman D."/>
        </authorList>
    </citation>
    <scope>NUCLEOTIDE SEQUENCE [LARGE SCALE GENOMIC DNA]</scope>
    <source>
        <strain evidence="1 2">3262</strain>
    </source>
</reference>
<evidence type="ECO:0000313" key="1">
    <source>
        <dbReference type="EMBL" id="MDR6944146.1"/>
    </source>
</evidence>
<dbReference type="EMBL" id="JAVDUU010000004">
    <property type="protein sequence ID" value="MDR6944146.1"/>
    <property type="molecule type" value="Genomic_DNA"/>
</dbReference>
<dbReference type="Proteomes" id="UP001247620">
    <property type="component" value="Unassembled WGS sequence"/>
</dbReference>
<comment type="caution">
    <text evidence="1">The sequence shown here is derived from an EMBL/GenBank/DDBJ whole genome shotgun (WGS) entry which is preliminary data.</text>
</comment>
<sequence length="240" mass="27461">MKTLSSFMITMACSFTFMGCKQITRSVEDTFIPKPDPQRVSKPAPVQQAIDSITGRAIMQMQDQLTTALSKVHVTAHRSKAVKRKDFLINTRALKKAEASLRNLPQYRGKEIFIYQSVHFYDNGSISIMLRHPENPDYVDSYEYQNGIWSAPKPEQLSVNADIDNRSVSLDEVDFTSIANITRLYNQKAAQIEGAKPTTSAYMVVWDKVVRWYPTTINGTRERYSIQFNTDGTLKDFRRD</sequence>
<name>A0ABU1TH78_9SPHI</name>
<dbReference type="PROSITE" id="PS51257">
    <property type="entry name" value="PROKAR_LIPOPROTEIN"/>
    <property type="match status" value="1"/>
</dbReference>
<evidence type="ECO:0008006" key="3">
    <source>
        <dbReference type="Google" id="ProtNLM"/>
    </source>
</evidence>
<dbReference type="RefSeq" id="WP_310099686.1">
    <property type="nucleotide sequence ID" value="NZ_JAVDUU010000004.1"/>
</dbReference>
<organism evidence="1 2">
    <name type="scientific">Mucilaginibacter pocheonensis</name>
    <dbReference type="NCBI Taxonomy" id="398050"/>
    <lineage>
        <taxon>Bacteria</taxon>
        <taxon>Pseudomonadati</taxon>
        <taxon>Bacteroidota</taxon>
        <taxon>Sphingobacteriia</taxon>
        <taxon>Sphingobacteriales</taxon>
        <taxon>Sphingobacteriaceae</taxon>
        <taxon>Mucilaginibacter</taxon>
    </lineage>
</organism>
<evidence type="ECO:0000313" key="2">
    <source>
        <dbReference type="Proteomes" id="UP001247620"/>
    </source>
</evidence>
<protein>
    <recommendedName>
        <fullName evidence="3">Lipoprotein</fullName>
    </recommendedName>
</protein>
<gene>
    <name evidence="1" type="ORF">J2W55_004006</name>
</gene>
<accession>A0ABU1TH78</accession>